<proteinExistence type="predicted"/>
<comment type="caution">
    <text evidence="1">The sequence shown here is derived from an EMBL/GenBank/DDBJ whole genome shotgun (WGS) entry which is preliminary data.</text>
</comment>
<evidence type="ECO:0008006" key="3">
    <source>
        <dbReference type="Google" id="ProtNLM"/>
    </source>
</evidence>
<dbReference type="InterPro" id="IPR019619">
    <property type="entry name" value="DUF2490"/>
</dbReference>
<evidence type="ECO:0000313" key="2">
    <source>
        <dbReference type="Proteomes" id="UP001501411"/>
    </source>
</evidence>
<gene>
    <name evidence="1" type="ORF">GCM10023231_12000</name>
</gene>
<accession>A0ABP9ASQ6</accession>
<dbReference type="EMBL" id="BAABIQ010000006">
    <property type="protein sequence ID" value="GAA4785725.1"/>
    <property type="molecule type" value="Genomic_DNA"/>
</dbReference>
<name>A0ABP9ASQ6_9SPHI</name>
<evidence type="ECO:0000313" key="1">
    <source>
        <dbReference type="EMBL" id="GAA4785725.1"/>
    </source>
</evidence>
<dbReference type="Pfam" id="PF10677">
    <property type="entry name" value="DUF2490"/>
    <property type="match status" value="1"/>
</dbReference>
<dbReference type="Proteomes" id="UP001501411">
    <property type="component" value="Unassembled WGS sequence"/>
</dbReference>
<keyword evidence="2" id="KW-1185">Reference proteome</keyword>
<sequence>MVFFSYTSRKTLPLVIILLLFTGYTGFAQNKFGITPQINVDFKIGTAWKVNSKLENRFVLHQNPYEGTGSSSEYDNTGIEVLVARNKGRLKNLGAGYLVRRSDKDGSFIHRAMQQYSLGQELGSLQLAHRFRSDQTFEKKEAVQYRLRYRISVEKPLNGLRVDPEEFYFKANNEYVGILKDGEGNLEIKLLTALGYNQSENNQIEMGLDYRAKNLIGSGMENQLWLRMGWYHSF</sequence>
<organism evidence="1 2">
    <name type="scientific">Olivibacter ginsenosidimutans</name>
    <dbReference type="NCBI Taxonomy" id="1176537"/>
    <lineage>
        <taxon>Bacteria</taxon>
        <taxon>Pseudomonadati</taxon>
        <taxon>Bacteroidota</taxon>
        <taxon>Sphingobacteriia</taxon>
        <taxon>Sphingobacteriales</taxon>
        <taxon>Sphingobacteriaceae</taxon>
        <taxon>Olivibacter</taxon>
    </lineage>
</organism>
<dbReference type="RefSeq" id="WP_345230827.1">
    <property type="nucleotide sequence ID" value="NZ_BAABIQ010000006.1"/>
</dbReference>
<reference evidence="2" key="1">
    <citation type="journal article" date="2019" name="Int. J. Syst. Evol. Microbiol.">
        <title>The Global Catalogue of Microorganisms (GCM) 10K type strain sequencing project: providing services to taxonomists for standard genome sequencing and annotation.</title>
        <authorList>
            <consortium name="The Broad Institute Genomics Platform"/>
            <consortium name="The Broad Institute Genome Sequencing Center for Infectious Disease"/>
            <person name="Wu L."/>
            <person name="Ma J."/>
        </authorList>
    </citation>
    <scope>NUCLEOTIDE SEQUENCE [LARGE SCALE GENOMIC DNA]</scope>
    <source>
        <strain evidence="2">JCM 18200</strain>
    </source>
</reference>
<protein>
    <recommendedName>
        <fullName evidence="3">DUF2490 domain-containing protein</fullName>
    </recommendedName>
</protein>